<keyword evidence="1" id="KW-0472">Membrane</keyword>
<proteinExistence type="predicted"/>
<evidence type="ECO:0000313" key="3">
    <source>
        <dbReference type="EMBL" id="MBC8431665.1"/>
    </source>
</evidence>
<feature type="transmembrane region" description="Helical" evidence="1">
    <location>
        <begin position="209"/>
        <end position="230"/>
    </location>
</feature>
<dbReference type="SUPFAM" id="SSF69572">
    <property type="entry name" value="Activating enzymes of the ubiquitin-like proteins"/>
    <property type="match status" value="1"/>
</dbReference>
<dbReference type="Gene3D" id="3.40.50.720">
    <property type="entry name" value="NAD(P)-binding Rossmann-like Domain"/>
    <property type="match status" value="1"/>
</dbReference>
<dbReference type="PANTHER" id="PTHR10953:SF102">
    <property type="entry name" value="ADENYLYLTRANSFERASE AND SULFURTRANSFERASE MOCS3"/>
    <property type="match status" value="1"/>
</dbReference>
<accession>A0A8J6NY95</accession>
<dbReference type="PANTHER" id="PTHR10953">
    <property type="entry name" value="UBIQUITIN-ACTIVATING ENZYME E1"/>
    <property type="match status" value="1"/>
</dbReference>
<keyword evidence="3" id="KW-0548">Nucleotidyltransferase</keyword>
<evidence type="ECO:0000313" key="4">
    <source>
        <dbReference type="Proteomes" id="UP000605201"/>
    </source>
</evidence>
<dbReference type="Pfam" id="PF00899">
    <property type="entry name" value="ThiF"/>
    <property type="match status" value="1"/>
</dbReference>
<dbReference type="GO" id="GO:0004792">
    <property type="term" value="F:thiosulfate-cyanide sulfurtransferase activity"/>
    <property type="evidence" value="ECO:0007669"/>
    <property type="project" value="TreeGrafter"/>
</dbReference>
<organism evidence="3 4">
    <name type="scientific">Candidatus Desulfatibia vada</name>
    <dbReference type="NCBI Taxonomy" id="2841696"/>
    <lineage>
        <taxon>Bacteria</taxon>
        <taxon>Pseudomonadati</taxon>
        <taxon>Thermodesulfobacteriota</taxon>
        <taxon>Desulfobacteria</taxon>
        <taxon>Desulfobacterales</taxon>
        <taxon>Desulfobacterales incertae sedis</taxon>
        <taxon>Candidatus Desulfatibia</taxon>
    </lineage>
</organism>
<dbReference type="AlphaFoldDB" id="A0A8J6NY95"/>
<dbReference type="GO" id="GO:0005737">
    <property type="term" value="C:cytoplasm"/>
    <property type="evidence" value="ECO:0007669"/>
    <property type="project" value="TreeGrafter"/>
</dbReference>
<dbReference type="GO" id="GO:0016779">
    <property type="term" value="F:nucleotidyltransferase activity"/>
    <property type="evidence" value="ECO:0007669"/>
    <property type="project" value="UniProtKB-KW"/>
</dbReference>
<dbReference type="Proteomes" id="UP000605201">
    <property type="component" value="Unassembled WGS sequence"/>
</dbReference>
<gene>
    <name evidence="3" type="ORF">H8D96_07065</name>
</gene>
<comment type="caution">
    <text evidence="3">The sequence shown here is derived from an EMBL/GenBank/DDBJ whole genome shotgun (WGS) entry which is preliminary data.</text>
</comment>
<dbReference type="InterPro" id="IPR045886">
    <property type="entry name" value="ThiF/MoeB/HesA"/>
</dbReference>
<keyword evidence="3" id="KW-0808">Transferase</keyword>
<evidence type="ECO:0000259" key="2">
    <source>
        <dbReference type="Pfam" id="PF00899"/>
    </source>
</evidence>
<evidence type="ECO:0000256" key="1">
    <source>
        <dbReference type="SAM" id="Phobius"/>
    </source>
</evidence>
<name>A0A8J6NY95_9BACT</name>
<dbReference type="InterPro" id="IPR000594">
    <property type="entry name" value="ThiF_NAD_FAD-bd"/>
</dbReference>
<feature type="domain" description="THIF-type NAD/FAD binding fold" evidence="2">
    <location>
        <begin position="206"/>
        <end position="400"/>
    </location>
</feature>
<dbReference type="EMBL" id="JACNIG010000163">
    <property type="protein sequence ID" value="MBC8431665.1"/>
    <property type="molecule type" value="Genomic_DNA"/>
</dbReference>
<keyword evidence="1" id="KW-1133">Transmembrane helix</keyword>
<reference evidence="3 4" key="1">
    <citation type="submission" date="2020-08" db="EMBL/GenBank/DDBJ databases">
        <title>Bridging the membrane lipid divide: bacteria of the FCB group superphylum have the potential to synthesize archaeal ether lipids.</title>
        <authorList>
            <person name="Villanueva L."/>
            <person name="Von Meijenfeldt F.A.B."/>
            <person name="Westbye A.B."/>
            <person name="Yadav S."/>
            <person name="Hopmans E.C."/>
            <person name="Dutilh B.E."/>
            <person name="Sinninghe Damste J.S."/>
        </authorList>
    </citation>
    <scope>NUCLEOTIDE SEQUENCE [LARGE SCALE GENOMIC DNA]</scope>
    <source>
        <strain evidence="3">NIOZ-UU17</strain>
    </source>
</reference>
<sequence>MRQSRLDRQLRIEGWNQQALENAKVGVVGDDDLLASLYIMSASALGINHVVALAPTLSPTLTEVAQKLNRRFSLTHVEGFYTHPAMADLFNACDLIVDLSHYGLANKLLLEKGYRQKKPVVRGLCYERNGTQGFKVFTYIRGREWLDLEQIISPHSLPNDHFDDGVLDTIITGIILEETKNLLMGQDVSDNLISYSRKELSTSNDQKKMLVVGSGALGIFVGLGLAYSGFRQIIFMDPDVVEVTNLNRQIFFYDAVGESKAKTLSTKLNALFGIDSNHQVAYFDRNSDISSFDVVFDCVDNFESRIVLSEKCAGQGKMLISGGTSPDAGQVVIYNPAKNNVTPAKLLGLYDIIEKRSPETYQRERAACIYHPDPSVIMTNQIAAGFMVDAYRMLLNGQEPKNIFYDSKSNTRF</sequence>
<keyword evidence="1" id="KW-0812">Transmembrane</keyword>
<protein>
    <submittedName>
        <fullName evidence="3">ThiF family adenylyltransferase</fullName>
    </submittedName>
</protein>
<dbReference type="InterPro" id="IPR035985">
    <property type="entry name" value="Ubiquitin-activating_enz"/>
</dbReference>
<dbReference type="GO" id="GO:0008641">
    <property type="term" value="F:ubiquitin-like modifier activating enzyme activity"/>
    <property type="evidence" value="ECO:0007669"/>
    <property type="project" value="InterPro"/>
</dbReference>